<protein>
    <submittedName>
        <fullName evidence="3">Ubiquitin-like domain-containing protein</fullName>
    </submittedName>
</protein>
<dbReference type="PROSITE" id="PS50053">
    <property type="entry name" value="UBIQUITIN_2"/>
    <property type="match status" value="1"/>
</dbReference>
<dbReference type="SUPFAM" id="SSF54236">
    <property type="entry name" value="Ubiquitin-like"/>
    <property type="match status" value="1"/>
</dbReference>
<dbReference type="Proteomes" id="UP000887540">
    <property type="component" value="Unplaced"/>
</dbReference>
<dbReference type="PANTHER" id="PTHR33651:SF3">
    <property type="entry name" value="PHAGE PROTEIN"/>
    <property type="match status" value="1"/>
</dbReference>
<reference evidence="3" key="1">
    <citation type="submission" date="2022-11" db="UniProtKB">
        <authorList>
            <consortium name="WormBaseParasite"/>
        </authorList>
    </citation>
    <scope>IDENTIFICATION</scope>
</reference>
<dbReference type="Gene3D" id="3.10.20.90">
    <property type="entry name" value="Phosphatidylinositol 3-kinase Catalytic Subunit, Chain A, domain 1"/>
    <property type="match status" value="1"/>
</dbReference>
<evidence type="ECO:0000313" key="2">
    <source>
        <dbReference type="Proteomes" id="UP000887540"/>
    </source>
</evidence>
<keyword evidence="2" id="KW-1185">Reference proteome</keyword>
<dbReference type="InterPro" id="IPR000626">
    <property type="entry name" value="Ubiquitin-like_dom"/>
</dbReference>
<organism evidence="2 3">
    <name type="scientific">Acrobeloides nanus</name>
    <dbReference type="NCBI Taxonomy" id="290746"/>
    <lineage>
        <taxon>Eukaryota</taxon>
        <taxon>Metazoa</taxon>
        <taxon>Ecdysozoa</taxon>
        <taxon>Nematoda</taxon>
        <taxon>Chromadorea</taxon>
        <taxon>Rhabditida</taxon>
        <taxon>Tylenchina</taxon>
        <taxon>Cephalobomorpha</taxon>
        <taxon>Cephaloboidea</taxon>
        <taxon>Cephalobidae</taxon>
        <taxon>Acrobeloides</taxon>
    </lineage>
</organism>
<dbReference type="Pfam" id="PF00240">
    <property type="entry name" value="ubiquitin"/>
    <property type="match status" value="1"/>
</dbReference>
<proteinExistence type="predicted"/>
<dbReference type="PANTHER" id="PTHR33651">
    <property type="entry name" value="PROTEIN CBG06246"/>
    <property type="match status" value="1"/>
</dbReference>
<dbReference type="WBParaSite" id="ACRNAN_scaffold86.g21451.t1">
    <property type="protein sequence ID" value="ACRNAN_scaffold86.g21451.t1"/>
    <property type="gene ID" value="ACRNAN_scaffold86.g21451"/>
</dbReference>
<dbReference type="AlphaFoldDB" id="A0A914EJK7"/>
<evidence type="ECO:0000259" key="1">
    <source>
        <dbReference type="PROSITE" id="PS50053"/>
    </source>
</evidence>
<dbReference type="CDD" id="cd17039">
    <property type="entry name" value="Ubl_ubiquitin_like"/>
    <property type="match status" value="1"/>
</dbReference>
<name>A0A914EJK7_9BILA</name>
<sequence>MEITLIIDLQDHTGSSHKKTSLKLSSETTVEQLKGEIKSLFLIDKQHQELYFKGDQILSLNSTLQRIGLKDENTIFVAGFKCKITNDGANFGTFYTPDLREIFVYKLLELIKVGSEVHFIPNVLESTTGLYIATREVSGFKEAKNVTIDEDNNIQLELLQNLLFLRDLRSNRSNYGLDRDGQLAIVDIQVENHKGSKQSEMKSLIKTRRSQEVCKERISVWCLLTNINKADAAITSTKNFLNNRIRIMETHEKTYEKYRKKIKSNVEFLNTQFSD</sequence>
<dbReference type="InterPro" id="IPR029071">
    <property type="entry name" value="Ubiquitin-like_domsf"/>
</dbReference>
<accession>A0A914EJK7</accession>
<evidence type="ECO:0000313" key="3">
    <source>
        <dbReference type="WBParaSite" id="ACRNAN_scaffold86.g21451.t1"/>
    </source>
</evidence>
<feature type="domain" description="Ubiquitin-like" evidence="1">
    <location>
        <begin position="3"/>
        <end position="77"/>
    </location>
</feature>